<comment type="cofactor">
    <cofactor evidence="1">
        <name>Mg(2+)</name>
        <dbReference type="ChEBI" id="CHEBI:18420"/>
    </cofactor>
</comment>
<dbReference type="EMBL" id="JAXUIC010000009">
    <property type="protein sequence ID" value="KAK4572315.1"/>
    <property type="molecule type" value="Genomic_DNA"/>
</dbReference>
<accession>A0AAN7EJE4</accession>
<feature type="compositionally biased region" description="Basic residues" evidence="4">
    <location>
        <begin position="190"/>
        <end position="201"/>
    </location>
</feature>
<keyword evidence="2" id="KW-0479">Metal-binding</keyword>
<name>A0AAN7EJE4_QUERU</name>
<evidence type="ECO:0000259" key="5">
    <source>
        <dbReference type="Pfam" id="PF01397"/>
    </source>
</evidence>
<feature type="compositionally biased region" description="Basic and acidic residues" evidence="4">
    <location>
        <begin position="202"/>
        <end position="223"/>
    </location>
</feature>
<comment type="caution">
    <text evidence="7">The sequence shown here is derived from an EMBL/GenBank/DDBJ whole genome shotgun (WGS) entry which is preliminary data.</text>
</comment>
<organism evidence="7 8">
    <name type="scientific">Quercus rubra</name>
    <name type="common">Northern red oak</name>
    <name type="synonym">Quercus borealis</name>
    <dbReference type="NCBI Taxonomy" id="3512"/>
    <lineage>
        <taxon>Eukaryota</taxon>
        <taxon>Viridiplantae</taxon>
        <taxon>Streptophyta</taxon>
        <taxon>Embryophyta</taxon>
        <taxon>Tracheophyta</taxon>
        <taxon>Spermatophyta</taxon>
        <taxon>Magnoliopsida</taxon>
        <taxon>eudicotyledons</taxon>
        <taxon>Gunneridae</taxon>
        <taxon>Pentapetalae</taxon>
        <taxon>rosids</taxon>
        <taxon>fabids</taxon>
        <taxon>Fagales</taxon>
        <taxon>Fagaceae</taxon>
        <taxon>Quercus</taxon>
    </lineage>
</organism>
<gene>
    <name evidence="7" type="ORF">RGQ29_030665</name>
</gene>
<dbReference type="PANTHER" id="PTHR31225">
    <property type="entry name" value="OS04G0344100 PROTEIN-RELATED"/>
    <property type="match status" value="1"/>
</dbReference>
<sequence>MAASKTSNSPIIVWRSTNYHPSIWHYNYIQSLRNEYVGETCAGESNMLKEPLIDTLQRLGLSYHFESEMKRILEGLYNNDHCGDTWKEENLYVTGLKFRLLRQHRYKVYEGVFNIFKDERGNLNACLCEDTKGMLSLYEASFLLTECENSLEKARDFSNKHLQEYVKKNKDKICCKEYVSLLEKDLRQRRKIGRHGSKRARQKSDVPKTQHCGRHEDDERQDHNIDTSFEFRHSQENNKALTEAQVCYAHVAEEERNKQNRRSKGGDSLEVTQKGVHMESKEDMNPIFLELAKIDFNMLQPVHQEDLKQVSRLKKLFSLHINVTLIMTVADVYDEYGNFDELELFTDIYFLIIYNPVNEMAFDPLKEQEFHIIRYLKKVTFSQEHDDLCRSYLLEAKWYYNGYIPSLEEYLENAWILKARICTSRSHVFSSFPDPAIPLDCIRQALPTSFGKSLKLPKLQNTFYTLNKCGLYFGTNLFSSLEWLGREPQIIHWSLMILRLTDDLGTSVETHEELKKSDVPKLIQYAHVYVKYFISIAWKKINEERDQTFIEIVMNLARMSHCMYQHGKEFGIADHKTKNNMLSLLIQPIPHTKIDK</sequence>
<dbReference type="InterPro" id="IPR001906">
    <property type="entry name" value="Terpene_synth_N"/>
</dbReference>
<reference evidence="7 8" key="1">
    <citation type="journal article" date="2023" name="G3 (Bethesda)">
        <title>A haplotype-resolved chromosome-scale genome for Quercus rubra L. provides insights into the genetics of adaptive traits for red oak species.</title>
        <authorList>
            <person name="Kapoor B."/>
            <person name="Jenkins J."/>
            <person name="Schmutz J."/>
            <person name="Zhebentyayeva T."/>
            <person name="Kuelheim C."/>
            <person name="Coggeshall M."/>
            <person name="Heim C."/>
            <person name="Lasky J.R."/>
            <person name="Leites L."/>
            <person name="Islam-Faridi N."/>
            <person name="Romero-Severson J."/>
            <person name="DeLeo V.L."/>
            <person name="Lucas S.M."/>
            <person name="Lazic D."/>
            <person name="Gailing O."/>
            <person name="Carlson J."/>
            <person name="Staton M."/>
        </authorList>
    </citation>
    <scope>NUCLEOTIDE SEQUENCE [LARGE SCALE GENOMIC DNA]</scope>
    <source>
        <strain evidence="7">Pseudo-F2</strain>
    </source>
</reference>
<protein>
    <submittedName>
        <fullName evidence="7">Uncharacterized protein</fullName>
    </submittedName>
</protein>
<dbReference type="InterPro" id="IPR008930">
    <property type="entry name" value="Terpenoid_cyclase/PrenylTrfase"/>
</dbReference>
<feature type="domain" description="Terpene synthase N-terminal" evidence="5">
    <location>
        <begin position="51"/>
        <end position="172"/>
    </location>
</feature>
<dbReference type="InterPro" id="IPR036965">
    <property type="entry name" value="Terpene_synth_N_sf"/>
</dbReference>
<dbReference type="Proteomes" id="UP001324115">
    <property type="component" value="Unassembled WGS sequence"/>
</dbReference>
<dbReference type="Gene3D" id="1.50.10.130">
    <property type="entry name" value="Terpene synthase, N-terminal domain"/>
    <property type="match status" value="1"/>
</dbReference>
<dbReference type="GO" id="GO:0010333">
    <property type="term" value="F:terpene synthase activity"/>
    <property type="evidence" value="ECO:0007669"/>
    <property type="project" value="InterPro"/>
</dbReference>
<dbReference type="InterPro" id="IPR005630">
    <property type="entry name" value="Terpene_synthase_metal-bd"/>
</dbReference>
<evidence type="ECO:0000313" key="8">
    <source>
        <dbReference type="Proteomes" id="UP001324115"/>
    </source>
</evidence>
<dbReference type="SUPFAM" id="SSF48576">
    <property type="entry name" value="Terpenoid synthases"/>
    <property type="match status" value="2"/>
</dbReference>
<dbReference type="Pfam" id="PF01397">
    <property type="entry name" value="Terpene_synth"/>
    <property type="match status" value="1"/>
</dbReference>
<feature type="domain" description="Terpene synthase metal-binding" evidence="6">
    <location>
        <begin position="322"/>
        <end position="416"/>
    </location>
</feature>
<keyword evidence="8" id="KW-1185">Reference proteome</keyword>
<feature type="region of interest" description="Disordered" evidence="4">
    <location>
        <begin position="190"/>
        <end position="223"/>
    </location>
</feature>
<dbReference type="Gene3D" id="1.10.600.10">
    <property type="entry name" value="Farnesyl Diphosphate Synthase"/>
    <property type="match status" value="2"/>
</dbReference>
<evidence type="ECO:0000256" key="1">
    <source>
        <dbReference type="ARBA" id="ARBA00001946"/>
    </source>
</evidence>
<dbReference type="InterPro" id="IPR008949">
    <property type="entry name" value="Isoprenoid_synthase_dom_sf"/>
</dbReference>
<dbReference type="PANTHER" id="PTHR31225:SF9">
    <property type="entry name" value="TERPENE SYNTHASE 10"/>
    <property type="match status" value="1"/>
</dbReference>
<dbReference type="SUPFAM" id="SSF48239">
    <property type="entry name" value="Terpenoid cyclases/Protein prenyltransferases"/>
    <property type="match status" value="1"/>
</dbReference>
<evidence type="ECO:0000313" key="7">
    <source>
        <dbReference type="EMBL" id="KAK4572315.1"/>
    </source>
</evidence>
<dbReference type="InterPro" id="IPR050148">
    <property type="entry name" value="Terpene_synthase-like"/>
</dbReference>
<evidence type="ECO:0000256" key="3">
    <source>
        <dbReference type="ARBA" id="ARBA00022842"/>
    </source>
</evidence>
<proteinExistence type="predicted"/>
<dbReference type="AlphaFoldDB" id="A0AAN7EJE4"/>
<keyword evidence="3" id="KW-0460">Magnesium</keyword>
<dbReference type="GO" id="GO:0000287">
    <property type="term" value="F:magnesium ion binding"/>
    <property type="evidence" value="ECO:0007669"/>
    <property type="project" value="InterPro"/>
</dbReference>
<evidence type="ECO:0000259" key="6">
    <source>
        <dbReference type="Pfam" id="PF03936"/>
    </source>
</evidence>
<evidence type="ECO:0000256" key="2">
    <source>
        <dbReference type="ARBA" id="ARBA00022723"/>
    </source>
</evidence>
<dbReference type="Pfam" id="PF03936">
    <property type="entry name" value="Terpene_synth_C"/>
    <property type="match status" value="1"/>
</dbReference>
<dbReference type="GO" id="GO:0016114">
    <property type="term" value="P:terpenoid biosynthetic process"/>
    <property type="evidence" value="ECO:0007669"/>
    <property type="project" value="InterPro"/>
</dbReference>
<evidence type="ECO:0000256" key="4">
    <source>
        <dbReference type="SAM" id="MobiDB-lite"/>
    </source>
</evidence>